<evidence type="ECO:0000256" key="8">
    <source>
        <dbReference type="ARBA" id="ARBA00023268"/>
    </source>
</evidence>
<dbReference type="GO" id="GO:0008610">
    <property type="term" value="P:lipid biosynthetic process"/>
    <property type="evidence" value="ECO:0007669"/>
    <property type="project" value="UniProtKB-ARBA"/>
</dbReference>
<dbReference type="SUPFAM" id="SSF56801">
    <property type="entry name" value="Acetyl-CoA synthetase-like"/>
    <property type="match status" value="1"/>
</dbReference>
<dbReference type="Gene3D" id="2.30.38.10">
    <property type="entry name" value="Luciferase, Domain 3"/>
    <property type="match status" value="1"/>
</dbReference>
<dbReference type="EMBL" id="QXQB01000004">
    <property type="protein sequence ID" value="RJX38045.1"/>
    <property type="molecule type" value="Genomic_DNA"/>
</dbReference>
<dbReference type="Gene3D" id="3.30.300.30">
    <property type="match status" value="1"/>
</dbReference>
<dbReference type="PROSITE" id="PS00455">
    <property type="entry name" value="AMP_BINDING"/>
    <property type="match status" value="1"/>
</dbReference>
<evidence type="ECO:0000256" key="7">
    <source>
        <dbReference type="ARBA" id="ARBA00023194"/>
    </source>
</evidence>
<dbReference type="FunFam" id="3.40.50.12780:FF:000012">
    <property type="entry name" value="Non-ribosomal peptide synthetase"/>
    <property type="match status" value="1"/>
</dbReference>
<dbReference type="InterPro" id="IPR020845">
    <property type="entry name" value="AMP-binding_CS"/>
</dbReference>
<keyword evidence="6" id="KW-0677">Repeat</keyword>
<dbReference type="InterPro" id="IPR001242">
    <property type="entry name" value="Condensation_dom"/>
</dbReference>
<evidence type="ECO:0000256" key="9">
    <source>
        <dbReference type="SAM" id="Coils"/>
    </source>
</evidence>
<name>A0A3A6PCG5_9BACL</name>
<dbReference type="Proteomes" id="UP000267798">
    <property type="component" value="Unassembled WGS sequence"/>
</dbReference>
<dbReference type="InterPro" id="IPR036736">
    <property type="entry name" value="ACP-like_sf"/>
</dbReference>
<keyword evidence="8" id="KW-0511">Multifunctional enzyme</keyword>
<dbReference type="InterPro" id="IPR025110">
    <property type="entry name" value="AMP-bd_C"/>
</dbReference>
<dbReference type="GO" id="GO:0043041">
    <property type="term" value="P:amino acid activation for nonribosomal peptide biosynthetic process"/>
    <property type="evidence" value="ECO:0007669"/>
    <property type="project" value="TreeGrafter"/>
</dbReference>
<feature type="coiled-coil region" evidence="9">
    <location>
        <begin position="94"/>
        <end position="126"/>
    </location>
</feature>
<keyword evidence="9" id="KW-0175">Coiled coil</keyword>
<dbReference type="PANTHER" id="PTHR45527:SF1">
    <property type="entry name" value="FATTY ACID SYNTHASE"/>
    <property type="match status" value="1"/>
</dbReference>
<dbReference type="SUPFAM" id="SSF52777">
    <property type="entry name" value="CoA-dependent acyltransferases"/>
    <property type="match status" value="3"/>
</dbReference>
<dbReference type="Pfam" id="PF00668">
    <property type="entry name" value="Condensation"/>
    <property type="match status" value="1"/>
</dbReference>
<keyword evidence="4" id="KW-0597">Phosphoprotein</keyword>
<dbReference type="InterPro" id="IPR010071">
    <property type="entry name" value="AA_adenyl_dom"/>
</dbReference>
<dbReference type="FunFam" id="2.30.38.10:FF:000001">
    <property type="entry name" value="Non-ribosomal peptide synthetase PvdI"/>
    <property type="match status" value="1"/>
</dbReference>
<dbReference type="InterPro" id="IPR023213">
    <property type="entry name" value="CAT-like_dom_sf"/>
</dbReference>
<dbReference type="Pfam" id="PF00501">
    <property type="entry name" value="AMP-binding"/>
    <property type="match status" value="1"/>
</dbReference>
<evidence type="ECO:0000256" key="2">
    <source>
        <dbReference type="ARBA" id="ARBA00006432"/>
    </source>
</evidence>
<dbReference type="PROSITE" id="PS50075">
    <property type="entry name" value="CARRIER"/>
    <property type="match status" value="1"/>
</dbReference>
<dbReference type="GO" id="GO:0044550">
    <property type="term" value="P:secondary metabolite biosynthetic process"/>
    <property type="evidence" value="ECO:0007669"/>
    <property type="project" value="TreeGrafter"/>
</dbReference>
<sequence length="1246" mass="139186">MTEKKLDRANVEDMLALTPTQEGLLFHYASGRHQEEYVQQLTVRFTGECRMDLLQAAWEEVIRRNEMLRTVYRFELLERPVQIVLKQAGTPIRVADLSDLQHEERKEAIQAERERERRNVPDLETAPLRVVLCKLSDSEGEMIVTWHHILFDGWSNGILLKELLQAYRALSMGASSHEAAGKTRFKEFVRWHQSRDPEAQRLYWQRELADWTERTAIPEQSGGRAVRSAEGPYRRRLPQAEADAAMQLAQSREVTLAALMYGAWGLLLSRYCRTDDVVFGTTVSGRVPHIRGIEEMVGLFINTIPLRTQLGADMPVEQYIQTVNEGLKRREDYEHTALVDIASYSGFNQREPLFDTIVVLENYPLDLKLMQDDLLRIEHYEMTESTHYGITVGIQAFEGIELEIAYDENRYSRSFIERMAGHYRGIIRAMTETPECPLGMVDLITEEERDEIVHRFNQAIVPASGEPVHRLFEKQACLAPGRVAVLCGGKELTYGELNERADRIASELRRKGAAAGDHVAILMERDEHLIAAMLGVLKSGAAYVPIDNGYAPERIAQILEDSGPKLLLAEPDAAERYGYLGKHVNPAEQSFHEEASCSAEPMQASTDAAYILYTSGSTGKPKGVVVEHGNLAAYVKAFQHEFMLTEEDGFLQQASCSFDQFVEEMYPVLLAGGRLVIADKMDVLDQSRLSRLIHGSGVTVVSCSPLLLNELNKQEGWEGVRIFISGGDVLKPEYYDKLLVGAAVYNTYGPTEATVCATYHRCLPGETGSVPIGKPIWNYRAYVLNAAGQLQPLGIPGEICIGGEGVARGYLNRPELTAGSFVQDPFLSGGRLYRTGDVGRWLPDGSIQFLGRADEQIKIRGYRVEPGDVEHHLQTHPSVEAAVVLAADDAYGQKALAAYIQAAGGLVLYTEEIREYLEGRLPLYMVPSHFYAIPEVPRTANGKTDKRALGSIAQPLARRSREDAAMSGTEADIRRAWQAVLKLEDVGLHDHFFDLGGNSILLMQLHGKLEKEHGWGLGIVDLFTYSTVHKLARWIESRYTAYDETVFGGYQTMTERSFARNPLASGIGSVRYHVQSELYRHMQSIAEEHEIAAADVVASVYAYLFGVRSGKNEAVVQMLMDDGEEASPWHVKLDAISGFPDLFAAIAKLRSASDSTRYLYRKALEVPSVKGDLEILPLIGSGELHADAAMLETYELVVAIEEAGAAGQLTVHMKFNDRRLRREAMEELASQSADVLRQLAESRILS</sequence>
<accession>A0A3A6PCG5</accession>
<evidence type="ECO:0000256" key="5">
    <source>
        <dbReference type="ARBA" id="ARBA00022598"/>
    </source>
</evidence>
<evidence type="ECO:0000313" key="11">
    <source>
        <dbReference type="EMBL" id="RJX38045.1"/>
    </source>
</evidence>
<dbReference type="PANTHER" id="PTHR45527">
    <property type="entry name" value="NONRIBOSOMAL PEPTIDE SYNTHETASE"/>
    <property type="match status" value="1"/>
</dbReference>
<evidence type="ECO:0000256" key="6">
    <source>
        <dbReference type="ARBA" id="ARBA00022737"/>
    </source>
</evidence>
<reference evidence="11 12" key="1">
    <citation type="submission" date="2018-09" db="EMBL/GenBank/DDBJ databases">
        <title>Paenibacillus aracenensis nov. sp. isolated from a cave in southern Spain.</title>
        <authorList>
            <person name="Jurado V."/>
            <person name="Gutierrez-Patricio S."/>
            <person name="Gonzalez-Pimentel J.L."/>
            <person name="Miller A.Z."/>
            <person name="Laiz L."/>
            <person name="Saiz-Jimenez C."/>
        </authorList>
    </citation>
    <scope>NUCLEOTIDE SEQUENCE [LARGE SCALE GENOMIC DNA]</scope>
    <source>
        <strain evidence="11 12">JCM 19203</strain>
    </source>
</reference>
<dbReference type="FunFam" id="3.40.50.980:FF:000001">
    <property type="entry name" value="Non-ribosomal peptide synthetase"/>
    <property type="match status" value="1"/>
</dbReference>
<proteinExistence type="inferred from homology"/>
<dbReference type="Pfam" id="PF13193">
    <property type="entry name" value="AMP-binding_C"/>
    <property type="match status" value="1"/>
</dbReference>
<dbReference type="InterPro" id="IPR045851">
    <property type="entry name" value="AMP-bd_C_sf"/>
</dbReference>
<dbReference type="Pfam" id="PF00550">
    <property type="entry name" value="PP-binding"/>
    <property type="match status" value="1"/>
</dbReference>
<dbReference type="SUPFAM" id="SSF47336">
    <property type="entry name" value="ACP-like"/>
    <property type="match status" value="1"/>
</dbReference>
<keyword evidence="5" id="KW-0436">Ligase</keyword>
<dbReference type="OrthoDB" id="9765680at2"/>
<comment type="cofactor">
    <cofactor evidence="1">
        <name>pantetheine 4'-phosphate</name>
        <dbReference type="ChEBI" id="CHEBI:47942"/>
    </cofactor>
</comment>
<protein>
    <submittedName>
        <fullName evidence="11">Amino acid adenylation domain-containing protein</fullName>
    </submittedName>
</protein>
<dbReference type="GO" id="GO:0016874">
    <property type="term" value="F:ligase activity"/>
    <property type="evidence" value="ECO:0007669"/>
    <property type="project" value="UniProtKB-KW"/>
</dbReference>
<dbReference type="RefSeq" id="WP_120112864.1">
    <property type="nucleotide sequence ID" value="NZ_QXQB01000004.1"/>
</dbReference>
<dbReference type="NCBIfam" id="TIGR01733">
    <property type="entry name" value="AA-adenyl-dom"/>
    <property type="match status" value="1"/>
</dbReference>
<feature type="domain" description="Carrier" evidence="10">
    <location>
        <begin position="964"/>
        <end position="1039"/>
    </location>
</feature>
<dbReference type="GO" id="GO:0031177">
    <property type="term" value="F:phosphopantetheine binding"/>
    <property type="evidence" value="ECO:0007669"/>
    <property type="project" value="InterPro"/>
</dbReference>
<evidence type="ECO:0000256" key="3">
    <source>
        <dbReference type="ARBA" id="ARBA00022450"/>
    </source>
</evidence>
<comment type="similarity">
    <text evidence="2">Belongs to the ATP-dependent AMP-binding enzyme family.</text>
</comment>
<keyword evidence="7" id="KW-0045">Antibiotic biosynthesis</keyword>
<dbReference type="GO" id="GO:0005737">
    <property type="term" value="C:cytoplasm"/>
    <property type="evidence" value="ECO:0007669"/>
    <property type="project" value="TreeGrafter"/>
</dbReference>
<evidence type="ECO:0000256" key="1">
    <source>
        <dbReference type="ARBA" id="ARBA00001957"/>
    </source>
</evidence>
<keyword evidence="3" id="KW-0596">Phosphopantetheine</keyword>
<dbReference type="CDD" id="cd05930">
    <property type="entry name" value="A_NRPS"/>
    <property type="match status" value="1"/>
</dbReference>
<dbReference type="Gene3D" id="3.40.50.980">
    <property type="match status" value="2"/>
</dbReference>
<dbReference type="InterPro" id="IPR009081">
    <property type="entry name" value="PP-bd_ACP"/>
</dbReference>
<dbReference type="InterPro" id="IPR020806">
    <property type="entry name" value="PKS_PP-bd"/>
</dbReference>
<evidence type="ECO:0000313" key="12">
    <source>
        <dbReference type="Proteomes" id="UP000267798"/>
    </source>
</evidence>
<organism evidence="11 12">
    <name type="scientific">Paenibacillus pinisoli</name>
    <dbReference type="NCBI Taxonomy" id="1276110"/>
    <lineage>
        <taxon>Bacteria</taxon>
        <taxon>Bacillati</taxon>
        <taxon>Bacillota</taxon>
        <taxon>Bacilli</taxon>
        <taxon>Bacillales</taxon>
        <taxon>Paenibacillaceae</taxon>
        <taxon>Paenibacillus</taxon>
    </lineage>
</organism>
<comment type="caution">
    <text evidence="11">The sequence shown here is derived from an EMBL/GenBank/DDBJ whole genome shotgun (WGS) entry which is preliminary data.</text>
</comment>
<evidence type="ECO:0000259" key="10">
    <source>
        <dbReference type="PROSITE" id="PS50075"/>
    </source>
</evidence>
<dbReference type="Gene3D" id="1.10.1200.10">
    <property type="entry name" value="ACP-like"/>
    <property type="match status" value="1"/>
</dbReference>
<dbReference type="InterPro" id="IPR000873">
    <property type="entry name" value="AMP-dep_synth/lig_dom"/>
</dbReference>
<dbReference type="AlphaFoldDB" id="A0A3A6PCG5"/>
<dbReference type="SMART" id="SM00823">
    <property type="entry name" value="PKS_PP"/>
    <property type="match status" value="1"/>
</dbReference>
<dbReference type="GO" id="GO:0017000">
    <property type="term" value="P:antibiotic biosynthetic process"/>
    <property type="evidence" value="ECO:0007669"/>
    <property type="project" value="UniProtKB-KW"/>
</dbReference>
<keyword evidence="12" id="KW-1185">Reference proteome</keyword>
<evidence type="ECO:0000256" key="4">
    <source>
        <dbReference type="ARBA" id="ARBA00022553"/>
    </source>
</evidence>
<dbReference type="Gene3D" id="3.30.559.10">
    <property type="entry name" value="Chloramphenicol acetyltransferase-like domain"/>
    <property type="match status" value="1"/>
</dbReference>
<gene>
    <name evidence="11" type="ORF">D3P09_18380</name>
</gene>
<dbReference type="Gene3D" id="3.30.559.30">
    <property type="entry name" value="Nonribosomal peptide synthetase, condensation domain"/>
    <property type="match status" value="2"/>
</dbReference>